<feature type="domain" description="MYND-type" evidence="5">
    <location>
        <begin position="624"/>
        <end position="662"/>
    </location>
</feature>
<evidence type="ECO:0000259" key="5">
    <source>
        <dbReference type="PROSITE" id="PS50865"/>
    </source>
</evidence>
<dbReference type="GO" id="GO:0008270">
    <property type="term" value="F:zinc ion binding"/>
    <property type="evidence" value="ECO:0007669"/>
    <property type="project" value="UniProtKB-KW"/>
</dbReference>
<evidence type="ECO:0000256" key="4">
    <source>
        <dbReference type="PROSITE-ProRule" id="PRU00134"/>
    </source>
</evidence>
<evidence type="ECO:0000256" key="2">
    <source>
        <dbReference type="ARBA" id="ARBA00022771"/>
    </source>
</evidence>
<accession>A0A6A6CJR3</accession>
<protein>
    <recommendedName>
        <fullName evidence="5">MYND-type domain-containing protein</fullName>
    </recommendedName>
</protein>
<dbReference type="Gene3D" id="6.10.140.2220">
    <property type="match status" value="1"/>
</dbReference>
<keyword evidence="3" id="KW-0862">Zinc</keyword>
<name>A0A6A6CJR3_ZASCE</name>
<dbReference type="OrthoDB" id="3352776at2759"/>
<proteinExistence type="predicted"/>
<organism evidence="6 7">
    <name type="scientific">Zasmidium cellare ATCC 36951</name>
    <dbReference type="NCBI Taxonomy" id="1080233"/>
    <lineage>
        <taxon>Eukaryota</taxon>
        <taxon>Fungi</taxon>
        <taxon>Dikarya</taxon>
        <taxon>Ascomycota</taxon>
        <taxon>Pezizomycotina</taxon>
        <taxon>Dothideomycetes</taxon>
        <taxon>Dothideomycetidae</taxon>
        <taxon>Mycosphaerellales</taxon>
        <taxon>Mycosphaerellaceae</taxon>
        <taxon>Zasmidium</taxon>
    </lineage>
</organism>
<dbReference type="EMBL" id="ML993598">
    <property type="protein sequence ID" value="KAF2165949.1"/>
    <property type="molecule type" value="Genomic_DNA"/>
</dbReference>
<dbReference type="GeneID" id="54560167"/>
<dbReference type="PROSITE" id="PS01360">
    <property type="entry name" value="ZF_MYND_1"/>
    <property type="match status" value="1"/>
</dbReference>
<dbReference type="InterPro" id="IPR002893">
    <property type="entry name" value="Znf_MYND"/>
</dbReference>
<keyword evidence="1" id="KW-0479">Metal-binding</keyword>
<dbReference type="Pfam" id="PF01753">
    <property type="entry name" value="zf-MYND"/>
    <property type="match status" value="1"/>
</dbReference>
<dbReference type="InterPro" id="IPR027796">
    <property type="entry name" value="OTT_1508_deam-like"/>
</dbReference>
<dbReference type="AlphaFoldDB" id="A0A6A6CJR3"/>
<keyword evidence="2 4" id="KW-0863">Zinc-finger</keyword>
<evidence type="ECO:0000256" key="3">
    <source>
        <dbReference type="ARBA" id="ARBA00022833"/>
    </source>
</evidence>
<gene>
    <name evidence="6" type="ORF">M409DRAFT_23679</name>
</gene>
<dbReference type="Pfam" id="PF14441">
    <property type="entry name" value="OTT_1508_deam"/>
    <property type="match status" value="1"/>
</dbReference>
<evidence type="ECO:0000313" key="6">
    <source>
        <dbReference type="EMBL" id="KAF2165949.1"/>
    </source>
</evidence>
<evidence type="ECO:0000313" key="7">
    <source>
        <dbReference type="Proteomes" id="UP000799537"/>
    </source>
</evidence>
<evidence type="ECO:0000256" key="1">
    <source>
        <dbReference type="ARBA" id="ARBA00022723"/>
    </source>
</evidence>
<sequence length="1061" mass="120821">MTTNGSQTQTQDQTRYTLLKTHNLAFCTAFTHPETNPPSKLLSEHLTPHNPRITEYGPAWATSRLPFLGKTFAGHDGVLAYFDALDKTLEFLPREDTFGSVVVDERAGEGGVACVKGKAGCRAVETGKEWEEEFVVRLSEFDGEGKIGHVELWGDTLTVCHSKQQQREVLRTANGAQEEDWSDEESSFDDDNASTCAAVLTTDDTKSTKMGFLDRLAEILCSHKEASYVTCTSMIEDEGSVTLLAARNEEWTSEDAKLLNQTASIMEQIASQMPSENDLVLNLGILLSDYYDARLRYHVESFLELLMRYKVNINEKVVNNVVHEFRRFLAGKICASAMVDDVERTIKDSTFLEKICSRCSESASKKLMNELHCINRPRRAANAICRAARDIDAFQTVQIFLLPGYPPKKLGRNELSPYQPLSSTAMRYLSKCKWVHAEIRMVTYLLSHDEFRHAFAYLGISKKSCLLCGHIIQSLGRFNTRSNHGKIYSQWTVPSKMSLPNIDVASWERAVEGVRDVLRLEAERDELHYIQAVKESTITTPAAPRLHGGDIFTSHVDDPRLREREMTWLSSAHWPESDKSKAQDDCNPLVDDLEALPNVQEPEPGTKVTSPIAIGQELRGNTPCSSCQNVRNSMIKCSRCSSAPYCNTSCRQKHWMEHKFHCHLGRPIDEADHLVRACHRGQYPTDDEDVATAFGFRHFIQVPERLRLFDIYWKLVNYSGLGDEELREARETDQLKQFILFRGSQLSPGLIGDDLEWLRSKTGFAANSVCNFGNILDCARDVLGSRQLQELDSQLQKQAYLFYCQIRAGYRPDADEDNWLRLGFCTARTSKQMDRICRCYARLIESCTFEEFCLAVEKSTMVELFGKYGHSLENDDFRNFNTLMRTVGRWHQSVWELKRFTLLTEREPMRSVFVDYGFRNCHNPRDRLKLREMYSRYFARGLDEMELHQACIEGNLFPFLTSRLGDLSLRSELLSNPYPLDQCNHMGLVARKVAICTEADYDVVCEKFKADGDDSVVWTIPDSCGDDMAKTVRDRAANVTGQMRIGQSRVKDYTFRSMSSD</sequence>
<reference evidence="6" key="1">
    <citation type="journal article" date="2020" name="Stud. Mycol.">
        <title>101 Dothideomycetes genomes: a test case for predicting lifestyles and emergence of pathogens.</title>
        <authorList>
            <person name="Haridas S."/>
            <person name="Albert R."/>
            <person name="Binder M."/>
            <person name="Bloem J."/>
            <person name="Labutti K."/>
            <person name="Salamov A."/>
            <person name="Andreopoulos B."/>
            <person name="Baker S."/>
            <person name="Barry K."/>
            <person name="Bills G."/>
            <person name="Bluhm B."/>
            <person name="Cannon C."/>
            <person name="Castanera R."/>
            <person name="Culley D."/>
            <person name="Daum C."/>
            <person name="Ezra D."/>
            <person name="Gonzalez J."/>
            <person name="Henrissat B."/>
            <person name="Kuo A."/>
            <person name="Liang C."/>
            <person name="Lipzen A."/>
            <person name="Lutzoni F."/>
            <person name="Magnuson J."/>
            <person name="Mondo S."/>
            <person name="Nolan M."/>
            <person name="Ohm R."/>
            <person name="Pangilinan J."/>
            <person name="Park H.-J."/>
            <person name="Ramirez L."/>
            <person name="Alfaro M."/>
            <person name="Sun H."/>
            <person name="Tritt A."/>
            <person name="Yoshinaga Y."/>
            <person name="Zwiers L.-H."/>
            <person name="Turgeon B."/>
            <person name="Goodwin S."/>
            <person name="Spatafora J."/>
            <person name="Crous P."/>
            <person name="Grigoriev I."/>
        </authorList>
    </citation>
    <scope>NUCLEOTIDE SEQUENCE</scope>
    <source>
        <strain evidence="6">ATCC 36951</strain>
    </source>
</reference>
<keyword evidence="7" id="KW-1185">Reference proteome</keyword>
<dbReference type="Proteomes" id="UP000799537">
    <property type="component" value="Unassembled WGS sequence"/>
</dbReference>
<dbReference type="RefSeq" id="XP_033666838.1">
    <property type="nucleotide sequence ID" value="XM_033806895.1"/>
</dbReference>
<dbReference type="PROSITE" id="PS50865">
    <property type="entry name" value="ZF_MYND_2"/>
    <property type="match status" value="1"/>
</dbReference>
<dbReference type="SUPFAM" id="SSF144232">
    <property type="entry name" value="HIT/MYND zinc finger-like"/>
    <property type="match status" value="1"/>
</dbReference>